<sequence>MKIFTAFVAVLPLATTLYISEEVKRDTTLLSAVPPHSCKITIGADVNCHYCDELNCTVVTVLQANKYYNFDCACPNGESINGIRQDLFSFIIICTVTNISFSAWDHNSDSYCWVWANATDYNCPTVGSNALPECAFCSK</sequence>
<reference evidence="2 3" key="1">
    <citation type="submission" date="2016-04" db="EMBL/GenBank/DDBJ databases">
        <title>A degradative enzymes factory behind the ericoid mycorrhizal symbiosis.</title>
        <authorList>
            <consortium name="DOE Joint Genome Institute"/>
            <person name="Martino E."/>
            <person name="Morin E."/>
            <person name="Grelet G."/>
            <person name="Kuo A."/>
            <person name="Kohler A."/>
            <person name="Daghino S."/>
            <person name="Barry K."/>
            <person name="Choi C."/>
            <person name="Cichocki N."/>
            <person name="Clum A."/>
            <person name="Copeland A."/>
            <person name="Hainaut M."/>
            <person name="Haridas S."/>
            <person name="Labutti K."/>
            <person name="Lindquist E."/>
            <person name="Lipzen A."/>
            <person name="Khouja H.-R."/>
            <person name="Murat C."/>
            <person name="Ohm R."/>
            <person name="Olson A."/>
            <person name="Spatafora J."/>
            <person name="Veneault-Fourrey C."/>
            <person name="Henrissat B."/>
            <person name="Grigoriev I."/>
            <person name="Martin F."/>
            <person name="Perotto S."/>
        </authorList>
    </citation>
    <scope>NUCLEOTIDE SEQUENCE [LARGE SCALE GENOMIC DNA]</scope>
    <source>
        <strain evidence="2 3">F</strain>
    </source>
</reference>
<dbReference type="Proteomes" id="UP000235786">
    <property type="component" value="Unassembled WGS sequence"/>
</dbReference>
<keyword evidence="1" id="KW-0732">Signal</keyword>
<evidence type="ECO:0000313" key="2">
    <source>
        <dbReference type="EMBL" id="PMD32747.1"/>
    </source>
</evidence>
<accession>A0A2J6R2J5</accession>
<proteinExistence type="predicted"/>
<keyword evidence="3" id="KW-1185">Reference proteome</keyword>
<evidence type="ECO:0000256" key="1">
    <source>
        <dbReference type="SAM" id="SignalP"/>
    </source>
</evidence>
<dbReference type="AlphaFoldDB" id="A0A2J6R2J5"/>
<feature type="chain" id="PRO_5014390275" evidence="1">
    <location>
        <begin position="17"/>
        <end position="139"/>
    </location>
</feature>
<gene>
    <name evidence="2" type="ORF">L207DRAFT_590441</name>
</gene>
<evidence type="ECO:0000313" key="3">
    <source>
        <dbReference type="Proteomes" id="UP000235786"/>
    </source>
</evidence>
<dbReference type="OrthoDB" id="3487002at2759"/>
<feature type="signal peptide" evidence="1">
    <location>
        <begin position="1"/>
        <end position="16"/>
    </location>
</feature>
<protein>
    <submittedName>
        <fullName evidence="2">Uncharacterized protein</fullName>
    </submittedName>
</protein>
<name>A0A2J6R2J5_HYAVF</name>
<organism evidence="2 3">
    <name type="scientific">Hyaloscypha variabilis (strain UAMH 11265 / GT02V1 / F)</name>
    <name type="common">Meliniomyces variabilis</name>
    <dbReference type="NCBI Taxonomy" id="1149755"/>
    <lineage>
        <taxon>Eukaryota</taxon>
        <taxon>Fungi</taxon>
        <taxon>Dikarya</taxon>
        <taxon>Ascomycota</taxon>
        <taxon>Pezizomycotina</taxon>
        <taxon>Leotiomycetes</taxon>
        <taxon>Helotiales</taxon>
        <taxon>Hyaloscyphaceae</taxon>
        <taxon>Hyaloscypha</taxon>
        <taxon>Hyaloscypha variabilis</taxon>
    </lineage>
</organism>
<dbReference type="EMBL" id="KZ613958">
    <property type="protein sequence ID" value="PMD32747.1"/>
    <property type="molecule type" value="Genomic_DNA"/>
</dbReference>